<dbReference type="PROSITE" id="PS50110">
    <property type="entry name" value="RESPONSE_REGULATORY"/>
    <property type="match status" value="1"/>
</dbReference>
<dbReference type="InterPro" id="IPR036388">
    <property type="entry name" value="WH-like_DNA-bd_sf"/>
</dbReference>
<gene>
    <name evidence="6" type="ORF">VK792_14775</name>
</gene>
<organism evidence="6 7">
    <name type="scientific">Mesobacterium hydrothermale</name>
    <dbReference type="NCBI Taxonomy" id="3111907"/>
    <lineage>
        <taxon>Bacteria</taxon>
        <taxon>Pseudomonadati</taxon>
        <taxon>Pseudomonadota</taxon>
        <taxon>Alphaproteobacteria</taxon>
        <taxon>Rhodobacterales</taxon>
        <taxon>Roseobacteraceae</taxon>
        <taxon>Mesobacterium</taxon>
    </lineage>
</organism>
<dbReference type="Gene3D" id="3.40.50.2300">
    <property type="match status" value="1"/>
</dbReference>
<keyword evidence="1 3" id="KW-0238">DNA-binding</keyword>
<name>A0ABU6HKW3_9RHOB</name>
<feature type="domain" description="OmpR/PhoB-type" evidence="5">
    <location>
        <begin position="125"/>
        <end position="223"/>
    </location>
</feature>
<evidence type="ECO:0000256" key="2">
    <source>
        <dbReference type="PROSITE-ProRule" id="PRU00169"/>
    </source>
</evidence>
<keyword evidence="7" id="KW-1185">Reference proteome</keyword>
<evidence type="ECO:0000313" key="7">
    <source>
        <dbReference type="Proteomes" id="UP001348149"/>
    </source>
</evidence>
<dbReference type="PROSITE" id="PS51755">
    <property type="entry name" value="OMPR_PHOB"/>
    <property type="match status" value="1"/>
</dbReference>
<evidence type="ECO:0000256" key="1">
    <source>
        <dbReference type="ARBA" id="ARBA00023125"/>
    </source>
</evidence>
<keyword evidence="2" id="KW-0597">Phosphoprotein</keyword>
<accession>A0ABU6HKW3</accession>
<dbReference type="InterPro" id="IPR001789">
    <property type="entry name" value="Sig_transdc_resp-reg_receiver"/>
</dbReference>
<feature type="DNA-binding region" description="OmpR/PhoB-type" evidence="3">
    <location>
        <begin position="125"/>
        <end position="223"/>
    </location>
</feature>
<dbReference type="InterPro" id="IPR039420">
    <property type="entry name" value="WalR-like"/>
</dbReference>
<sequence length="225" mass="25450">MKILLAEDDTKLADYVSAGLEEEGHSVEHFEDGRDALTYCLYSPCDLAIFDRMIPGMDGLSVVKALRAAGSEMPVLFLTGLADVDNRVEGLAAGGDDYLTKPFHFSELKARIEALTRRRSTHAEVTKLVEHDLELDLLSRLAHRQGQTIELQTKEFMLLEVLMRNAGRVLTRTMLLERVWNFSFEPNTTVLETHMSRLRAKIDKPFDIPLIHTIRNTGYSLHGPR</sequence>
<protein>
    <submittedName>
        <fullName evidence="6">Response regulator transcription factor</fullName>
    </submittedName>
</protein>
<dbReference type="SMART" id="SM00448">
    <property type="entry name" value="REC"/>
    <property type="match status" value="1"/>
</dbReference>
<dbReference type="EMBL" id="JAYLLH010000024">
    <property type="protein sequence ID" value="MEC3862554.1"/>
    <property type="molecule type" value="Genomic_DNA"/>
</dbReference>
<dbReference type="Pfam" id="PF00486">
    <property type="entry name" value="Trans_reg_C"/>
    <property type="match status" value="1"/>
</dbReference>
<dbReference type="Proteomes" id="UP001348149">
    <property type="component" value="Unassembled WGS sequence"/>
</dbReference>
<dbReference type="SMART" id="SM00862">
    <property type="entry name" value="Trans_reg_C"/>
    <property type="match status" value="1"/>
</dbReference>
<feature type="modified residue" description="4-aspartylphosphate" evidence="2">
    <location>
        <position position="51"/>
    </location>
</feature>
<evidence type="ECO:0000256" key="3">
    <source>
        <dbReference type="PROSITE-ProRule" id="PRU01091"/>
    </source>
</evidence>
<dbReference type="Pfam" id="PF00072">
    <property type="entry name" value="Response_reg"/>
    <property type="match status" value="1"/>
</dbReference>
<evidence type="ECO:0000259" key="5">
    <source>
        <dbReference type="PROSITE" id="PS51755"/>
    </source>
</evidence>
<dbReference type="CDD" id="cd19935">
    <property type="entry name" value="REC_OmpR_CusR-like"/>
    <property type="match status" value="1"/>
</dbReference>
<dbReference type="InterPro" id="IPR001867">
    <property type="entry name" value="OmpR/PhoB-type_DNA-bd"/>
</dbReference>
<dbReference type="Gene3D" id="6.10.250.690">
    <property type="match status" value="1"/>
</dbReference>
<evidence type="ECO:0000313" key="6">
    <source>
        <dbReference type="EMBL" id="MEC3862554.1"/>
    </source>
</evidence>
<dbReference type="RefSeq" id="WP_326298408.1">
    <property type="nucleotide sequence ID" value="NZ_JAYLLH010000024.1"/>
</dbReference>
<dbReference type="InterPro" id="IPR011006">
    <property type="entry name" value="CheY-like_superfamily"/>
</dbReference>
<comment type="caution">
    <text evidence="6">The sequence shown here is derived from an EMBL/GenBank/DDBJ whole genome shotgun (WGS) entry which is preliminary data.</text>
</comment>
<evidence type="ECO:0000259" key="4">
    <source>
        <dbReference type="PROSITE" id="PS50110"/>
    </source>
</evidence>
<dbReference type="PANTHER" id="PTHR48111">
    <property type="entry name" value="REGULATOR OF RPOS"/>
    <property type="match status" value="1"/>
</dbReference>
<dbReference type="Gene3D" id="1.10.10.10">
    <property type="entry name" value="Winged helix-like DNA-binding domain superfamily/Winged helix DNA-binding domain"/>
    <property type="match status" value="1"/>
</dbReference>
<feature type="domain" description="Response regulatory" evidence="4">
    <location>
        <begin position="2"/>
        <end position="116"/>
    </location>
</feature>
<proteinExistence type="predicted"/>
<dbReference type="PANTHER" id="PTHR48111:SF76">
    <property type="entry name" value="TWO-COMPONENT RESPONSE REGULATOR"/>
    <property type="match status" value="1"/>
</dbReference>
<dbReference type="CDD" id="cd00383">
    <property type="entry name" value="trans_reg_C"/>
    <property type="match status" value="1"/>
</dbReference>
<reference evidence="6 7" key="1">
    <citation type="submission" date="2024-01" db="EMBL/GenBank/DDBJ databases">
        <title>Mesobacterium rodlantinim sp. nov., isolated from shallow sea hydrothermal systems off Kueishantao Island.</title>
        <authorList>
            <person name="Su Z."/>
            <person name="Tang K."/>
        </authorList>
    </citation>
    <scope>NUCLEOTIDE SEQUENCE [LARGE SCALE GENOMIC DNA]</scope>
    <source>
        <strain evidence="6 7">TK19101</strain>
    </source>
</reference>
<dbReference type="SUPFAM" id="SSF52172">
    <property type="entry name" value="CheY-like"/>
    <property type="match status" value="1"/>
</dbReference>